<keyword evidence="4" id="KW-1185">Reference proteome</keyword>
<reference evidence="3" key="1">
    <citation type="submission" date="2018-12" db="EMBL/GenBank/DDBJ databases">
        <authorList>
            <person name="Will S."/>
            <person name="Neumann-Schaal M."/>
            <person name="Henke P."/>
        </authorList>
    </citation>
    <scope>NUCLEOTIDE SEQUENCE</scope>
    <source>
        <strain evidence="3">PCC 7102</strain>
    </source>
</reference>
<gene>
    <name evidence="3" type="ORF">DSM106972_038460</name>
</gene>
<dbReference type="SMART" id="SM00912">
    <property type="entry name" value="Haemagg_act"/>
    <property type="match status" value="1"/>
</dbReference>
<comment type="caution">
    <text evidence="3">The sequence shown here is derived from an EMBL/GenBank/DDBJ whole genome shotgun (WGS) entry which is preliminary data.</text>
</comment>
<dbReference type="InterPro" id="IPR011050">
    <property type="entry name" value="Pectin_lyase_fold/virulence"/>
</dbReference>
<dbReference type="Pfam" id="PF05860">
    <property type="entry name" value="TPS"/>
    <property type="match status" value="1"/>
</dbReference>
<feature type="domain" description="Filamentous haemagglutinin FhaB/tRNA nuclease CdiA-like TPS" evidence="2">
    <location>
        <begin position="35"/>
        <end position="147"/>
    </location>
</feature>
<protein>
    <recommendedName>
        <fullName evidence="2">Filamentous haemagglutinin FhaB/tRNA nuclease CdiA-like TPS domain-containing protein</fullName>
    </recommendedName>
</protein>
<feature type="signal peptide" evidence="1">
    <location>
        <begin position="1"/>
        <end position="31"/>
    </location>
</feature>
<evidence type="ECO:0000259" key="2">
    <source>
        <dbReference type="SMART" id="SM00912"/>
    </source>
</evidence>
<accession>A0A433VG24</accession>
<keyword evidence="1" id="KW-0732">Signal</keyword>
<dbReference type="Gene3D" id="2.160.20.10">
    <property type="entry name" value="Single-stranded right-handed beta-helix, Pectin lyase-like"/>
    <property type="match status" value="1"/>
</dbReference>
<organism evidence="3 4">
    <name type="scientific">Dulcicalothrix desertica PCC 7102</name>
    <dbReference type="NCBI Taxonomy" id="232991"/>
    <lineage>
        <taxon>Bacteria</taxon>
        <taxon>Bacillati</taxon>
        <taxon>Cyanobacteriota</taxon>
        <taxon>Cyanophyceae</taxon>
        <taxon>Nostocales</taxon>
        <taxon>Calotrichaceae</taxon>
        <taxon>Dulcicalothrix</taxon>
    </lineage>
</organism>
<dbReference type="SUPFAM" id="SSF51126">
    <property type="entry name" value="Pectin lyase-like"/>
    <property type="match status" value="1"/>
</dbReference>
<dbReference type="InterPro" id="IPR012334">
    <property type="entry name" value="Pectin_lyas_fold"/>
</dbReference>
<evidence type="ECO:0000313" key="3">
    <source>
        <dbReference type="EMBL" id="RUT05025.1"/>
    </source>
</evidence>
<dbReference type="AlphaFoldDB" id="A0A433VG24"/>
<evidence type="ECO:0000313" key="4">
    <source>
        <dbReference type="Proteomes" id="UP000271624"/>
    </source>
</evidence>
<name>A0A433VG24_9CYAN</name>
<dbReference type="NCBIfam" id="TIGR01901">
    <property type="entry name" value="adhes_NPXG"/>
    <property type="match status" value="1"/>
</dbReference>
<evidence type="ECO:0000256" key="1">
    <source>
        <dbReference type="SAM" id="SignalP"/>
    </source>
</evidence>
<dbReference type="InterPro" id="IPR008638">
    <property type="entry name" value="FhaB/CdiA-like_TPS"/>
</dbReference>
<proteinExistence type="predicted"/>
<feature type="chain" id="PRO_5030092540" description="Filamentous haemagglutinin FhaB/tRNA nuclease CdiA-like TPS domain-containing protein" evidence="1">
    <location>
        <begin position="32"/>
        <end position="238"/>
    </location>
</feature>
<reference evidence="3" key="2">
    <citation type="journal article" date="2019" name="Genome Biol. Evol.">
        <title>Day and night: Metabolic profiles and evolutionary relationships of six axenic non-marine cyanobacteria.</title>
        <authorList>
            <person name="Will S.E."/>
            <person name="Henke P."/>
            <person name="Boedeker C."/>
            <person name="Huang S."/>
            <person name="Brinkmann H."/>
            <person name="Rohde M."/>
            <person name="Jarek M."/>
            <person name="Friedl T."/>
            <person name="Seufert S."/>
            <person name="Schumacher M."/>
            <person name="Overmann J."/>
            <person name="Neumann-Schaal M."/>
            <person name="Petersen J."/>
        </authorList>
    </citation>
    <scope>NUCLEOTIDE SEQUENCE [LARGE SCALE GENOMIC DNA]</scope>
    <source>
        <strain evidence="3">PCC 7102</strain>
    </source>
</reference>
<sequence>MKNKSVNTYKLVLHSLGGVILSLSASYPVLAEITPDTTLPVNSTVSTQGNIKVIGGGTQRESNLFHSFKDFSFSTLTPEITGNTAFFNNDVGVINIITRVTGGLPSNIDGIIKANGAANLFILNPAGILFGQNTRLNINTFAKIKRAFCSRVMLTRLQLKHVQKAHAKYISTTGMLTTTYDKNNFETLESNHTSNTSHEWKNNHAGHITMVWKGGQLSNNTTFFCFITTLGSVVLGIF</sequence>
<dbReference type="EMBL" id="RSCL01000009">
    <property type="protein sequence ID" value="RUT05025.1"/>
    <property type="molecule type" value="Genomic_DNA"/>
</dbReference>
<dbReference type="Proteomes" id="UP000271624">
    <property type="component" value="Unassembled WGS sequence"/>
</dbReference>